<evidence type="ECO:0000256" key="1">
    <source>
        <dbReference type="SAM" id="Coils"/>
    </source>
</evidence>
<keyword evidence="1" id="KW-0175">Coiled coil</keyword>
<evidence type="ECO:0000313" key="3">
    <source>
        <dbReference type="EMBL" id="ETO25402.1"/>
    </source>
</evidence>
<feature type="coiled-coil region" evidence="1">
    <location>
        <begin position="100"/>
        <end position="162"/>
    </location>
</feature>
<accession>X6NJ97</accession>
<reference evidence="3 4" key="1">
    <citation type="journal article" date="2013" name="Curr. Biol.">
        <title>The Genome of the Foraminiferan Reticulomyxa filosa.</title>
        <authorList>
            <person name="Glockner G."/>
            <person name="Hulsmann N."/>
            <person name="Schleicher M."/>
            <person name="Noegel A.A."/>
            <person name="Eichinger L."/>
            <person name="Gallinger C."/>
            <person name="Pawlowski J."/>
            <person name="Sierra R."/>
            <person name="Euteneuer U."/>
            <person name="Pillet L."/>
            <person name="Moustafa A."/>
            <person name="Platzer M."/>
            <person name="Groth M."/>
            <person name="Szafranski K."/>
            <person name="Schliwa M."/>
        </authorList>
    </citation>
    <scope>NUCLEOTIDE SEQUENCE [LARGE SCALE GENOMIC DNA]</scope>
</reference>
<feature type="non-terminal residue" evidence="3">
    <location>
        <position position="257"/>
    </location>
</feature>
<gene>
    <name evidence="3" type="ORF">RFI_11736</name>
</gene>
<protein>
    <submittedName>
        <fullName evidence="3">Uncharacterized protein</fullName>
    </submittedName>
</protein>
<comment type="caution">
    <text evidence="3">The sequence shown here is derived from an EMBL/GenBank/DDBJ whole genome shotgun (WGS) entry which is preliminary data.</text>
</comment>
<name>X6NJ97_RETFI</name>
<organism evidence="3 4">
    <name type="scientific">Reticulomyxa filosa</name>
    <dbReference type="NCBI Taxonomy" id="46433"/>
    <lineage>
        <taxon>Eukaryota</taxon>
        <taxon>Sar</taxon>
        <taxon>Rhizaria</taxon>
        <taxon>Retaria</taxon>
        <taxon>Foraminifera</taxon>
        <taxon>Monothalamids</taxon>
        <taxon>Reticulomyxidae</taxon>
        <taxon>Reticulomyxa</taxon>
    </lineage>
</organism>
<feature type="region of interest" description="Disordered" evidence="2">
    <location>
        <begin position="199"/>
        <end position="222"/>
    </location>
</feature>
<keyword evidence="4" id="KW-1185">Reference proteome</keyword>
<feature type="compositionally biased region" description="Polar residues" evidence="2">
    <location>
        <begin position="201"/>
        <end position="212"/>
    </location>
</feature>
<dbReference type="EMBL" id="ASPP01008563">
    <property type="protein sequence ID" value="ETO25402.1"/>
    <property type="molecule type" value="Genomic_DNA"/>
</dbReference>
<proteinExistence type="predicted"/>
<dbReference type="Proteomes" id="UP000023152">
    <property type="component" value="Unassembled WGS sequence"/>
</dbReference>
<dbReference type="AlphaFoldDB" id="X6NJ97"/>
<sequence>MNIQIQKKKKKRDQHLRDDLLGVVKVDCSSRFKEIYGKAEMLKERAIKGIAEEEQKEENVLHYEFSDTLALRIPGKEAKGVINIHLSCQILFPLNTEVRLARISRSCDQLNANIRDLEQQIQNATQQKRQHEISLQDLEEQEKKLQGDVANLENEKKNLNAKVLYTYTYKHTYIKCVFMYDIKYCNNWKHGEWVDERPNGTLAQANSDNNHAQSEKEKAHENLQQAKVHLADLTSKIETLDKEATALSDEKQQLEHT</sequence>
<evidence type="ECO:0000313" key="4">
    <source>
        <dbReference type="Proteomes" id="UP000023152"/>
    </source>
</evidence>
<evidence type="ECO:0000256" key="2">
    <source>
        <dbReference type="SAM" id="MobiDB-lite"/>
    </source>
</evidence>